<protein>
    <submittedName>
        <fullName evidence="1">Uncharacterized protein</fullName>
    </submittedName>
</protein>
<proteinExistence type="predicted"/>
<sequence>MPPSDNHSLGVLLPLSGTQDFTITLAITGASCAGEHGERPRHVLQSLIFFLSASMWP</sequence>
<reference evidence="1 2" key="1">
    <citation type="submission" date="2019-12" db="EMBL/GenBank/DDBJ databases">
        <title>Rhizobium genotypes associated with high levels of biological nitrogen fixation by grain legumes in a temperate-maritime cropping system.</title>
        <authorList>
            <person name="Maluk M."/>
            <person name="Francesc Ferrando Molina F."/>
            <person name="Lopez Del Egido L."/>
            <person name="Lafos M."/>
            <person name="Langarica-Fuentes A."/>
            <person name="Gebre Yohannes G."/>
            <person name="Young M.W."/>
            <person name="Martin P."/>
            <person name="Gantlett R."/>
            <person name="Kenicer G."/>
            <person name="Hawes C."/>
            <person name="Begg G.S."/>
            <person name="Quilliam R.S."/>
            <person name="Squire G.R."/>
            <person name="Poole P.S."/>
            <person name="Young P.W."/>
            <person name="Iannetta P.M."/>
            <person name="James E.K."/>
        </authorList>
    </citation>
    <scope>NUCLEOTIDE SEQUENCE [LARGE SCALE GENOMIC DNA]</scope>
    <source>
        <strain evidence="1 2">JHI1118</strain>
    </source>
</reference>
<accession>A0A6L9U9H4</accession>
<dbReference type="RefSeq" id="WP_163989244.1">
    <property type="nucleotide sequence ID" value="NZ_WUEY01000010.1"/>
</dbReference>
<evidence type="ECO:0000313" key="1">
    <source>
        <dbReference type="EMBL" id="NEI72194.1"/>
    </source>
</evidence>
<organism evidence="1 2">
    <name type="scientific">Rhizobium lusitanum</name>
    <dbReference type="NCBI Taxonomy" id="293958"/>
    <lineage>
        <taxon>Bacteria</taxon>
        <taxon>Pseudomonadati</taxon>
        <taxon>Pseudomonadota</taxon>
        <taxon>Alphaproteobacteria</taxon>
        <taxon>Hyphomicrobiales</taxon>
        <taxon>Rhizobiaceae</taxon>
        <taxon>Rhizobium/Agrobacterium group</taxon>
        <taxon>Rhizobium</taxon>
    </lineage>
</organism>
<dbReference type="Proteomes" id="UP000483035">
    <property type="component" value="Unassembled WGS sequence"/>
</dbReference>
<comment type="caution">
    <text evidence="1">The sequence shown here is derived from an EMBL/GenBank/DDBJ whole genome shotgun (WGS) entry which is preliminary data.</text>
</comment>
<dbReference type="EMBL" id="WUEY01000010">
    <property type="protein sequence ID" value="NEI72194.1"/>
    <property type="molecule type" value="Genomic_DNA"/>
</dbReference>
<gene>
    <name evidence="1" type="ORF">GR212_21645</name>
</gene>
<evidence type="ECO:0000313" key="2">
    <source>
        <dbReference type="Proteomes" id="UP000483035"/>
    </source>
</evidence>
<name>A0A6L9U9H4_9HYPH</name>
<dbReference type="AlphaFoldDB" id="A0A6L9U9H4"/>